<feature type="compositionally biased region" description="Basic and acidic residues" evidence="1">
    <location>
        <begin position="106"/>
        <end position="130"/>
    </location>
</feature>
<feature type="compositionally biased region" description="Basic and acidic residues" evidence="1">
    <location>
        <begin position="181"/>
        <end position="192"/>
    </location>
</feature>
<feature type="region of interest" description="Disordered" evidence="1">
    <location>
        <begin position="95"/>
        <end position="130"/>
    </location>
</feature>
<dbReference type="Proteomes" id="UP001157069">
    <property type="component" value="Unassembled WGS sequence"/>
</dbReference>
<protein>
    <submittedName>
        <fullName evidence="2">Uncharacterized protein</fullName>
    </submittedName>
</protein>
<proteinExistence type="predicted"/>
<comment type="caution">
    <text evidence="2">The sequence shown here is derived from an EMBL/GenBank/DDBJ whole genome shotgun (WGS) entry which is preliminary data.</text>
</comment>
<dbReference type="EMBL" id="BSVA01000001">
    <property type="protein sequence ID" value="GMA91706.1"/>
    <property type="molecule type" value="Genomic_DNA"/>
</dbReference>
<evidence type="ECO:0000313" key="2">
    <source>
        <dbReference type="EMBL" id="GMA91706.1"/>
    </source>
</evidence>
<keyword evidence="3" id="KW-1185">Reference proteome</keyword>
<feature type="region of interest" description="Disordered" evidence="1">
    <location>
        <begin position="166"/>
        <end position="198"/>
    </location>
</feature>
<gene>
    <name evidence="2" type="ORF">GCM10025869_22350</name>
</gene>
<name>A0ABQ6JTS8_9MICO</name>
<evidence type="ECO:0000256" key="1">
    <source>
        <dbReference type="SAM" id="MobiDB-lite"/>
    </source>
</evidence>
<sequence length="198" mass="20794">MGAATAGGDVDPDRAIASALDLAARGLTEDGEVGLEQLGVLAGDATETVEGGVDLFVVVPNPGDVDGGLDELDREREHDGAAALHVDRAAPPQRRTLVDEPGGQVRVDRNGVDVTGDHDPLGPAERRAGDHGIPVARHLEVRLGAHDRLDRIGEFALCARDGCDVDELPRELGGRGGQVESAHDVHPTEAARRARRSR</sequence>
<evidence type="ECO:0000313" key="3">
    <source>
        <dbReference type="Proteomes" id="UP001157069"/>
    </source>
</evidence>
<organism evidence="2 3">
    <name type="scientific">Homoserinibacter gongjuensis</name>
    <dbReference type="NCBI Taxonomy" id="1162968"/>
    <lineage>
        <taxon>Bacteria</taxon>
        <taxon>Bacillati</taxon>
        <taxon>Actinomycetota</taxon>
        <taxon>Actinomycetes</taxon>
        <taxon>Micrococcales</taxon>
        <taxon>Microbacteriaceae</taxon>
        <taxon>Homoserinibacter</taxon>
    </lineage>
</organism>
<accession>A0ABQ6JTS8</accession>
<reference evidence="3" key="1">
    <citation type="journal article" date="2019" name="Int. J. Syst. Evol. Microbiol.">
        <title>The Global Catalogue of Microorganisms (GCM) 10K type strain sequencing project: providing services to taxonomists for standard genome sequencing and annotation.</title>
        <authorList>
            <consortium name="The Broad Institute Genomics Platform"/>
            <consortium name="The Broad Institute Genome Sequencing Center for Infectious Disease"/>
            <person name="Wu L."/>
            <person name="Ma J."/>
        </authorList>
    </citation>
    <scope>NUCLEOTIDE SEQUENCE [LARGE SCALE GENOMIC DNA]</scope>
    <source>
        <strain evidence="3">NBRC 108755</strain>
    </source>
</reference>